<reference evidence="3" key="2">
    <citation type="submission" date="2014-03" db="EMBL/GenBank/DDBJ databases">
        <authorList>
            <person name="Genoscope - CEA"/>
        </authorList>
    </citation>
    <scope>NUCLEOTIDE SEQUENCE</scope>
</reference>
<dbReference type="FunFam" id="1.10.287.110:FF:000007">
    <property type="entry name" value="DnaJ (Hsp40) homolog, subfamily C, member 13"/>
    <property type="match status" value="1"/>
</dbReference>
<sequence>FPKLHVTPWTRVILCRDAMTSFVHFVNVCVSRQRYNCYKHHWSDTRKSVSLEVTPGGIDQIDPQTNRVVCSYDYRSLECFAELNDYQGGFCILYGGFSRLHLFASEHRDEIIKSAIEHAANFIGITLRLRKDPLTFEDFVTDRLGKYGSDECITSLAEFVVQKVSPRHSEPIKRILCLTETCLVERDPASYNIVTIKPFGEVFALICDAENPQVFTIEFIRGQIRKYCSTDRDSLMASLLDGVRASGNRDVCVKMAPTQRGQRWGLMSMPVDEEVESLHLKFLAAPPNGSFADAVFRFNANVSYSGVLHAVTQDGLFSENKEKLISNAILALLSQECELPGLNAKLESHFHAIRRLVASKAGFQAFTQLPKFREKLGVKTVKALKRNNNGVTHAAIDMLCALMCPMHDDYDLRQEQLNKASLMSSKKFLENLLEKFVSNVEHGTGALVISSLLDFLTFALCAPYSETSEGQQFDMLLEMVASNGRSLFKLFQHPSMAIVKGAGLVMKAIIEEGDKEIATKMQELALSEGALPRHLHTSMFTVSSDQRMLTNRQLSRHLVGLWTAENPIAMNLLKRILPTGLLAYLDSLDTVPEKDVDRMHIRDNVKIATDQFGRQKVPDWQRVAGKAAKEVEKFAKEKADIVLMHWRDKMGIAQKEQDRNNLNPNQKPVILRKRRQRIKIEANWELFYYRFQLDHARPNLIWNLKTREELRDALEGEMRAFGVDRELGNASVISWNHQEFEVKYECLSDEIKIGDYYLRLLLEEDQTDESGSIKRSYEFFNELYHRFLLTPKVTMKCLCLQALTIVYGKCCNEIGPFTDTKYIMGMLDRSTDKLERDRLILFLNKLILNKKNVKEVMDSNGVRILVDLLTLAHLHTSRATVPLQSNVIEAGADMKRESEKEWYFGNADKERRGPFSFEEMQEFWNTGVLTAKTRCWAQGMDGWRPLHAIPQLKWCLLASGQAVMNKTDLATLILNMLITMCSYYPSRDQDNAIIRPLPKIKRMISDNTCLPHIVQLLLTFDPILVEKVANVLYLVMQDNPNLQRLYLTGIFFFIMMYTGSNVLPVARFLKYTHLKQAFKSEEAKGTDIVQRSVLGPVLPEAMVCYLENYEAERFSEIFLGEFDTPEAIWSSEMRRMMIEKIAAHLADFSPRLYSNTRALYQYCPIPVVSFPQLDNELFCNIYYLRHLCDANRFPNWPIREPVKLLKDALEAWKKEVEKKPPSMSVDDAYEVLILPKGQGQHEESKIRKAYFRLAQKYHPDKNPEGRDMFEKVNKAYEFLCTKSARIIDGPDPENIILILKAQSILFNRHKQELEPYKYAGYPMLIKTITMETGDEQLFSKTSPLLPAAIELAFHTVNCSALNAEELRRERGIEILLDALSRCVAVLTASSKSDDMAVQVCGQVCKCYSVAAQFEECREKIIELPNIIRDLCHMLYYGKGLQRTAALAVQCVSSFAVDYFLQTHLYHAGVLWHLLVHLFNYDYTLEESGVATSQDTNQQEMANSLAKLSLVALSRLGGYTPTPPPPGDGGVVETNGVEGQPPENPTIRKSLAAMLTPYISRRLGSRAPAEVLKLLNSNSENPYLIWNNGTRAELLEFLEAQQEANIRRGDNDKSFGSEFVFSDHGKELIVGEVFVRVYNEQPAYPLEVSPNTQFSVKPSPILISTGLMSITCVSWPKQALLLVCNNVSLLIMVQYPKAFAASLLDYVGSQAQYLTTLLAMSQSNKVESQQHAERLHRAEMALEALRNVIKNNPGSETECIGNFKLLFSLLRVHGAGKVQQIALEVVNTVTSNQECVANIAESLVLSNLLVLLHSLPSSRQLVLETLYALTSNTKIVKEAMAKGALIYLLDLFCNSTHPQVRSQTAELFSKMTSDKLVGPKVRLTLMRFLPGVFMDAMRDNAEAAVHIFEGTHENPELIWNDGSRETVSTTVREMMLEHFKQQKDNPDVSWRLPEEFTVAYGDGQGELAVGGVFLRIFIAQPGWVLRKPREFLVSLLETITELFETNNPNGEALETVTTAAVCLFSTQTQLCDQVPPLGHLHRILAALTHKNNAVPKSSIRLIHVLSDNEQCVRSMASLETIGPLMSGMKMRADMAGLACEALNRMFQREQTDLVSQALRVELVPYLLRLLEGIGLETLDNPSATKAQIVKALKSMTRSLHYGEQVNEILNRSTVWSAFKDQKHDLFISESQTAGYITGVSTPSLMAASSPLRTGL</sequence>
<dbReference type="SMART" id="SM00271">
    <property type="entry name" value="DnaJ"/>
    <property type="match status" value="1"/>
</dbReference>
<dbReference type="SUPFAM" id="SSF55277">
    <property type="entry name" value="GYF domain"/>
    <property type="match status" value="1"/>
</dbReference>
<dbReference type="Pfam" id="PF19432">
    <property type="entry name" value="RME-8_N"/>
    <property type="match status" value="1"/>
</dbReference>
<dbReference type="InterPro" id="IPR044978">
    <property type="entry name" value="GRV2/DNAJC13"/>
</dbReference>
<dbReference type="InterPro" id="IPR035445">
    <property type="entry name" value="GYF-like_dom_sf"/>
</dbReference>
<dbReference type="PANTHER" id="PTHR36983">
    <property type="entry name" value="DNAJ HOMOLOG SUBFAMILY C MEMBER 13"/>
    <property type="match status" value="1"/>
</dbReference>
<dbReference type="InterPro" id="IPR016024">
    <property type="entry name" value="ARM-type_fold"/>
</dbReference>
<evidence type="ECO:0000259" key="2">
    <source>
        <dbReference type="PROSITE" id="PS50076"/>
    </source>
</evidence>
<dbReference type="EMBL" id="FR908661">
    <property type="protein sequence ID" value="CDQ88485.1"/>
    <property type="molecule type" value="Genomic_DNA"/>
</dbReference>
<dbReference type="InterPro" id="IPR045802">
    <property type="entry name" value="GRV2/DNAJC13_N"/>
</dbReference>
<reference evidence="3" key="1">
    <citation type="journal article" date="2014" name="Nat. Commun.">
        <title>The rainbow trout genome provides novel insights into evolution after whole-genome duplication in vertebrates.</title>
        <authorList>
            <person name="Berthelot C."/>
            <person name="Brunet F."/>
            <person name="Chalopin D."/>
            <person name="Juanchich A."/>
            <person name="Bernard M."/>
            <person name="Noel B."/>
            <person name="Bento P."/>
            <person name="Da Silva C."/>
            <person name="Labadie K."/>
            <person name="Alberti A."/>
            <person name="Aury J.M."/>
            <person name="Louis A."/>
            <person name="Dehais P."/>
            <person name="Bardou P."/>
            <person name="Montfort J."/>
            <person name="Klopp C."/>
            <person name="Cabau C."/>
            <person name="Gaspin C."/>
            <person name="Thorgaard G.H."/>
            <person name="Boussaha M."/>
            <person name="Quillet E."/>
            <person name="Guyomard R."/>
            <person name="Galiana D."/>
            <person name="Bobe J."/>
            <person name="Volff J.N."/>
            <person name="Genet C."/>
            <person name="Wincker P."/>
            <person name="Jaillon O."/>
            <person name="Roest Crollius H."/>
            <person name="Guiguen Y."/>
        </authorList>
    </citation>
    <scope>NUCLEOTIDE SEQUENCE [LARGE SCALE GENOMIC DNA]</scope>
</reference>
<dbReference type="PaxDb" id="8022-A0A060YH67"/>
<dbReference type="PANTHER" id="PTHR36983:SF2">
    <property type="entry name" value="DNAJ HOMOLOG SUBFAMILY C MEMBER 13"/>
    <property type="match status" value="1"/>
</dbReference>
<name>A0A060YH67_ONCMY</name>
<organism evidence="3 4">
    <name type="scientific">Oncorhynchus mykiss</name>
    <name type="common">Rainbow trout</name>
    <name type="synonym">Salmo gairdneri</name>
    <dbReference type="NCBI Taxonomy" id="8022"/>
    <lineage>
        <taxon>Eukaryota</taxon>
        <taxon>Metazoa</taxon>
        <taxon>Chordata</taxon>
        <taxon>Craniata</taxon>
        <taxon>Vertebrata</taxon>
        <taxon>Euteleostomi</taxon>
        <taxon>Actinopterygii</taxon>
        <taxon>Neopterygii</taxon>
        <taxon>Teleostei</taxon>
        <taxon>Protacanthopterygii</taxon>
        <taxon>Salmoniformes</taxon>
        <taxon>Salmonidae</taxon>
        <taxon>Salmoninae</taxon>
        <taxon>Oncorhynchus</taxon>
    </lineage>
</organism>
<dbReference type="GO" id="GO:0010008">
    <property type="term" value="C:endosome membrane"/>
    <property type="evidence" value="ECO:0007669"/>
    <property type="project" value="TreeGrafter"/>
</dbReference>
<dbReference type="InterPro" id="IPR001623">
    <property type="entry name" value="DnaJ_domain"/>
</dbReference>
<gene>
    <name evidence="3" type="ORF">GSONMT00033316001</name>
</gene>
<dbReference type="InterPro" id="IPR011989">
    <property type="entry name" value="ARM-like"/>
</dbReference>
<dbReference type="InterPro" id="IPR025640">
    <property type="entry name" value="GYF_2"/>
</dbReference>
<dbReference type="Gene3D" id="3.30.1490.40">
    <property type="match status" value="1"/>
</dbReference>
<dbReference type="GO" id="GO:0007032">
    <property type="term" value="P:endosome organization"/>
    <property type="evidence" value="ECO:0007669"/>
    <property type="project" value="InterPro"/>
</dbReference>
<dbReference type="Pfam" id="PF14237">
    <property type="entry name" value="GYF_2"/>
    <property type="match status" value="1"/>
</dbReference>
<accession>A0A060YH67</accession>
<proteinExistence type="predicted"/>
<dbReference type="FunFam" id="1.25.10.10:FF:000072">
    <property type="entry name" value="dnaJ homolog subfamily C member 13 isoform X2"/>
    <property type="match status" value="1"/>
</dbReference>
<dbReference type="Pfam" id="PF00226">
    <property type="entry name" value="DnaJ"/>
    <property type="match status" value="1"/>
</dbReference>
<feature type="domain" description="J" evidence="2">
    <location>
        <begin position="1227"/>
        <end position="1284"/>
    </location>
</feature>
<feature type="non-terminal residue" evidence="3">
    <location>
        <position position="1"/>
    </location>
</feature>
<evidence type="ECO:0000313" key="3">
    <source>
        <dbReference type="EMBL" id="CDQ88485.1"/>
    </source>
</evidence>
<dbReference type="CDD" id="cd06257">
    <property type="entry name" value="DnaJ"/>
    <property type="match status" value="1"/>
</dbReference>
<evidence type="ECO:0000256" key="1">
    <source>
        <dbReference type="SAM" id="MobiDB-lite"/>
    </source>
</evidence>
<dbReference type="SUPFAM" id="SSF48371">
    <property type="entry name" value="ARM repeat"/>
    <property type="match status" value="2"/>
</dbReference>
<feature type="region of interest" description="Disordered" evidence="1">
    <location>
        <begin position="1520"/>
        <end position="1544"/>
    </location>
</feature>
<dbReference type="Gene3D" id="1.25.10.10">
    <property type="entry name" value="Leucine-rich Repeat Variant"/>
    <property type="match status" value="2"/>
</dbReference>
<dbReference type="GO" id="GO:0006898">
    <property type="term" value="P:receptor-mediated endocytosis"/>
    <property type="evidence" value="ECO:0007669"/>
    <property type="project" value="TreeGrafter"/>
</dbReference>
<dbReference type="PROSITE" id="PS50076">
    <property type="entry name" value="DNAJ_2"/>
    <property type="match status" value="1"/>
</dbReference>
<dbReference type="Gene3D" id="1.10.287.110">
    <property type="entry name" value="DnaJ domain"/>
    <property type="match status" value="1"/>
</dbReference>
<evidence type="ECO:0000313" key="4">
    <source>
        <dbReference type="Proteomes" id="UP000193380"/>
    </source>
</evidence>
<dbReference type="GO" id="GO:2000641">
    <property type="term" value="P:regulation of early endosome to late endosome transport"/>
    <property type="evidence" value="ECO:0007669"/>
    <property type="project" value="InterPro"/>
</dbReference>
<dbReference type="STRING" id="8022.A0A060YH67"/>
<dbReference type="Proteomes" id="UP000193380">
    <property type="component" value="Unassembled WGS sequence"/>
</dbReference>
<protein>
    <recommendedName>
        <fullName evidence="2">J domain-containing protein</fullName>
    </recommendedName>
</protein>
<dbReference type="InterPro" id="IPR036869">
    <property type="entry name" value="J_dom_sf"/>
</dbReference>